<keyword evidence="4 7" id="KW-0472">Membrane</keyword>
<dbReference type="OrthoDB" id="9814591at2"/>
<comment type="similarity">
    <text evidence="7">Belongs to the transglycosylase MltG family.</text>
</comment>
<dbReference type="GO" id="GO:0008932">
    <property type="term" value="F:lytic endotransglycosylase activity"/>
    <property type="evidence" value="ECO:0007669"/>
    <property type="project" value="UniProtKB-UniRule"/>
</dbReference>
<keyword evidence="5 7" id="KW-0456">Lyase</keyword>
<reference evidence="9 10" key="1">
    <citation type="submission" date="2018-09" db="EMBL/GenBank/DDBJ databases">
        <title>Mesorhizobium carmichaelinearum sp. nov. isolated from Carmichaelinea spp. root nodules in New Zealand.</title>
        <authorList>
            <person name="De Meyer S.E."/>
        </authorList>
    </citation>
    <scope>NUCLEOTIDE SEQUENCE [LARGE SCALE GENOMIC DNA]</scope>
    <source>
        <strain evidence="9 10">ICMP19557</strain>
    </source>
</reference>
<evidence type="ECO:0000256" key="7">
    <source>
        <dbReference type="HAMAP-Rule" id="MF_02065"/>
    </source>
</evidence>
<dbReference type="PANTHER" id="PTHR30518">
    <property type="entry name" value="ENDOLYTIC MUREIN TRANSGLYCOSYLASE"/>
    <property type="match status" value="1"/>
</dbReference>
<feature type="region of interest" description="Disordered" evidence="8">
    <location>
        <begin position="376"/>
        <end position="410"/>
    </location>
</feature>
<evidence type="ECO:0000256" key="5">
    <source>
        <dbReference type="ARBA" id="ARBA00023239"/>
    </source>
</evidence>
<feature type="compositionally biased region" description="Low complexity" evidence="8">
    <location>
        <begin position="380"/>
        <end position="399"/>
    </location>
</feature>
<dbReference type="Proteomes" id="UP000272706">
    <property type="component" value="Unassembled WGS sequence"/>
</dbReference>
<dbReference type="InterPro" id="IPR003770">
    <property type="entry name" value="MLTG-like"/>
</dbReference>
<keyword evidence="2 7" id="KW-0812">Transmembrane</keyword>
<dbReference type="GO" id="GO:0071555">
    <property type="term" value="P:cell wall organization"/>
    <property type="evidence" value="ECO:0007669"/>
    <property type="project" value="UniProtKB-KW"/>
</dbReference>
<dbReference type="Gene3D" id="3.30.1490.480">
    <property type="entry name" value="Endolytic murein transglycosylase"/>
    <property type="match status" value="1"/>
</dbReference>
<dbReference type="HAMAP" id="MF_02065">
    <property type="entry name" value="MltG"/>
    <property type="match status" value="1"/>
</dbReference>
<evidence type="ECO:0000256" key="6">
    <source>
        <dbReference type="ARBA" id="ARBA00023316"/>
    </source>
</evidence>
<evidence type="ECO:0000313" key="9">
    <source>
        <dbReference type="EMBL" id="RJT34863.1"/>
    </source>
</evidence>
<dbReference type="AlphaFoldDB" id="A0A3A5KH54"/>
<evidence type="ECO:0000256" key="4">
    <source>
        <dbReference type="ARBA" id="ARBA00023136"/>
    </source>
</evidence>
<dbReference type="Pfam" id="PF02618">
    <property type="entry name" value="YceG"/>
    <property type="match status" value="1"/>
</dbReference>
<feature type="site" description="Important for catalytic activity" evidence="7">
    <location>
        <position position="251"/>
    </location>
</feature>
<feature type="transmembrane region" description="Helical" evidence="7">
    <location>
        <begin position="48"/>
        <end position="72"/>
    </location>
</feature>
<dbReference type="FunFam" id="3.30.160.60:FF:000242">
    <property type="entry name" value="Endolytic murein transglycosylase"/>
    <property type="match status" value="1"/>
</dbReference>
<feature type="region of interest" description="Disordered" evidence="8">
    <location>
        <begin position="1"/>
        <end position="42"/>
    </location>
</feature>
<comment type="catalytic activity">
    <reaction evidence="7">
        <text>a peptidoglycan chain = a peptidoglycan chain with N-acetyl-1,6-anhydromuramyl-[peptide] at the reducing end + a peptidoglycan chain with N-acetylglucosamine at the non-reducing end.</text>
        <dbReference type="EC" id="4.2.2.29"/>
    </reaction>
</comment>
<protein>
    <recommendedName>
        <fullName evidence="7">Endolytic murein transglycosylase</fullName>
        <ecNumber evidence="7">4.2.2.29</ecNumber>
    </recommendedName>
    <alternativeName>
        <fullName evidence="7">Peptidoglycan lytic transglycosylase</fullName>
    </alternativeName>
    <alternativeName>
        <fullName evidence="7">Peptidoglycan polymerization terminase</fullName>
    </alternativeName>
</protein>
<dbReference type="CDD" id="cd08010">
    <property type="entry name" value="MltG_like"/>
    <property type="match status" value="1"/>
</dbReference>
<evidence type="ECO:0000256" key="8">
    <source>
        <dbReference type="SAM" id="MobiDB-lite"/>
    </source>
</evidence>
<keyword evidence="7" id="KW-0997">Cell inner membrane</keyword>
<dbReference type="EMBL" id="QZWZ01000019">
    <property type="protein sequence ID" value="RJT34863.1"/>
    <property type="molecule type" value="Genomic_DNA"/>
</dbReference>
<name>A0A3A5KH54_9HYPH</name>
<dbReference type="GO" id="GO:0005886">
    <property type="term" value="C:plasma membrane"/>
    <property type="evidence" value="ECO:0007669"/>
    <property type="project" value="UniProtKB-SubCell"/>
</dbReference>
<dbReference type="Gene3D" id="3.30.160.60">
    <property type="entry name" value="Classic Zinc Finger"/>
    <property type="match status" value="1"/>
</dbReference>
<evidence type="ECO:0000256" key="2">
    <source>
        <dbReference type="ARBA" id="ARBA00022692"/>
    </source>
</evidence>
<comment type="caution">
    <text evidence="9">The sequence shown here is derived from an EMBL/GenBank/DDBJ whole genome shotgun (WGS) entry which is preliminary data.</text>
</comment>
<feature type="compositionally biased region" description="Polar residues" evidence="8">
    <location>
        <begin position="1"/>
        <end position="16"/>
    </location>
</feature>
<accession>A0A3A5KH54</accession>
<keyword evidence="6 7" id="KW-0961">Cell wall biogenesis/degradation</keyword>
<keyword evidence="10" id="KW-1185">Reference proteome</keyword>
<evidence type="ECO:0000313" key="10">
    <source>
        <dbReference type="Proteomes" id="UP000272706"/>
    </source>
</evidence>
<proteinExistence type="inferred from homology"/>
<comment type="function">
    <text evidence="7">Functions as a peptidoglycan terminase that cleaves nascent peptidoglycan strands endolytically to terminate their elongation.</text>
</comment>
<dbReference type="EC" id="4.2.2.29" evidence="7"/>
<gene>
    <name evidence="7 9" type="primary">mltG</name>
    <name evidence="9" type="ORF">D3227_22760</name>
</gene>
<evidence type="ECO:0000256" key="1">
    <source>
        <dbReference type="ARBA" id="ARBA00022475"/>
    </source>
</evidence>
<dbReference type="PANTHER" id="PTHR30518:SF2">
    <property type="entry name" value="ENDOLYTIC MUREIN TRANSGLYCOSYLASE"/>
    <property type="match status" value="1"/>
</dbReference>
<evidence type="ECO:0000256" key="3">
    <source>
        <dbReference type="ARBA" id="ARBA00022989"/>
    </source>
</evidence>
<comment type="subcellular location">
    <subcellularLocation>
        <location evidence="7">Cell inner membrane</location>
        <topology evidence="7">Single-pass membrane protein</topology>
    </subcellularLocation>
</comment>
<feature type="compositionally biased region" description="Gly residues" evidence="8">
    <location>
        <begin position="400"/>
        <end position="410"/>
    </location>
</feature>
<dbReference type="GO" id="GO:0009252">
    <property type="term" value="P:peptidoglycan biosynthetic process"/>
    <property type="evidence" value="ECO:0007669"/>
    <property type="project" value="UniProtKB-UniRule"/>
</dbReference>
<dbReference type="RefSeq" id="WP_120016537.1">
    <property type="nucleotide sequence ID" value="NZ_QZWZ01000019.1"/>
</dbReference>
<organism evidence="9 10">
    <name type="scientific">Mesorhizobium waimense</name>
    <dbReference type="NCBI Taxonomy" id="1300307"/>
    <lineage>
        <taxon>Bacteria</taxon>
        <taxon>Pseudomonadati</taxon>
        <taxon>Pseudomonadota</taxon>
        <taxon>Alphaproteobacteria</taxon>
        <taxon>Hyphomicrobiales</taxon>
        <taxon>Phyllobacteriaceae</taxon>
        <taxon>Mesorhizobium</taxon>
    </lineage>
</organism>
<sequence length="410" mass="44038">MNTNPGDGEFGQQQAASGPIVPKTAAEALRPEVGTPPPKRSRASRSQVVVFMNFVISMVMLIVLAAGAALYFGKQAFNEPGPSAAGDTFLVKPNTPVQDIAEQLERRELISDARIFRLGVRAYGNDAVLKPGEYEIKPRASMRDIMELLKSGKSVMYSLTIPEGLTVEQALLRVAQEDTLSGDMPKTIPPEGSLATDTLRFTRGYSRQQIVDKLLADQKKLVEEVWQRRAPDLPLANIDDFVTLASIVEKETGKGDERSRVAAVFLNRLAKGMRLQSDPTIIYGLFGGKGKPADRPIYQSDIDKQTPYNTYLINGLPPTPIANPGRAALEAVANPSKTDDLYFVADGTGGHVFASTLEEHNQNVARYRALQKKQADDAAKAGAAKVEGQTDAPADAGDSGDAGGDAGAAQ</sequence>
<keyword evidence="1 7" id="KW-1003">Cell membrane</keyword>
<keyword evidence="3 7" id="KW-1133">Transmembrane helix</keyword>
<dbReference type="NCBIfam" id="TIGR00247">
    <property type="entry name" value="endolytic transglycosylase MltG"/>
    <property type="match status" value="1"/>
</dbReference>